<feature type="domain" description="N-acetyltransferase" evidence="1">
    <location>
        <begin position="165"/>
        <end position="300"/>
    </location>
</feature>
<dbReference type="AlphaFoldDB" id="A0A329R1C0"/>
<dbReference type="GO" id="GO:0016747">
    <property type="term" value="F:acyltransferase activity, transferring groups other than amino-acyl groups"/>
    <property type="evidence" value="ECO:0007669"/>
    <property type="project" value="InterPro"/>
</dbReference>
<dbReference type="InterPro" id="IPR000182">
    <property type="entry name" value="GNAT_dom"/>
</dbReference>
<proteinExistence type="predicted"/>
<evidence type="ECO:0000313" key="3">
    <source>
        <dbReference type="Proteomes" id="UP000250642"/>
    </source>
</evidence>
<dbReference type="EMBL" id="QEVW01000005">
    <property type="protein sequence ID" value="RAW16758.1"/>
    <property type="molecule type" value="Genomic_DNA"/>
</dbReference>
<dbReference type="Pfam" id="PF12746">
    <property type="entry name" value="GNAT_acetyltran"/>
    <property type="match status" value="1"/>
</dbReference>
<reference evidence="2 3" key="1">
    <citation type="submission" date="2018-04" db="EMBL/GenBank/DDBJ databases">
        <title>Paenibacillus taichungensis Genome sequencing and assembly.</title>
        <authorList>
            <person name="Xu J."/>
            <person name="Rensing C."/>
            <person name="Mazhar H.S."/>
        </authorList>
    </citation>
    <scope>NUCLEOTIDE SEQUENCE [LARGE SCALE GENOMIC DNA]</scope>
    <source>
        <strain evidence="2 3">NC1</strain>
    </source>
</reference>
<dbReference type="PANTHER" id="PTHR31143:SF2">
    <property type="entry name" value="FR47-LIKE DOMAIN-CONTAINING PROTEIN-RELATED"/>
    <property type="match status" value="1"/>
</dbReference>
<dbReference type="Proteomes" id="UP000250642">
    <property type="component" value="Unassembled WGS sequence"/>
</dbReference>
<dbReference type="InterPro" id="IPR027365">
    <property type="entry name" value="GNAT_acetyltra_YdfB-like"/>
</dbReference>
<evidence type="ECO:0000259" key="1">
    <source>
        <dbReference type="PROSITE" id="PS51186"/>
    </source>
</evidence>
<name>A0A329R1C0_9BACL</name>
<organism evidence="2 3">
    <name type="scientific">Paenibacillus taichungensis</name>
    <dbReference type="NCBI Taxonomy" id="484184"/>
    <lineage>
        <taxon>Bacteria</taxon>
        <taxon>Bacillati</taxon>
        <taxon>Bacillota</taxon>
        <taxon>Bacilli</taxon>
        <taxon>Bacillales</taxon>
        <taxon>Paenibacillaceae</taxon>
        <taxon>Paenibacillus</taxon>
    </lineage>
</organism>
<dbReference type="PROSITE" id="PS51186">
    <property type="entry name" value="GNAT"/>
    <property type="match status" value="1"/>
</dbReference>
<dbReference type="InterPro" id="IPR016181">
    <property type="entry name" value="Acyl_CoA_acyltransferase"/>
</dbReference>
<gene>
    <name evidence="2" type="ORF">DC345_06540</name>
</gene>
<sequence>MNSFPYSIQRMRGYTMLVILDQPSQRNQLAPFISGTNGHVVMGGVLAGLQRGRVYADQLHVPKSALIWAENEMFYLIGRSDNEQFNSLVREVLVQELLPEALDAGEDMLNLEVYPEPGSDWSPVLHHMFIGRLREGLRVPFQFNLAKYEKWLERSSNFKFVSPRYEIQVIDQAVMLEDKNCIIEHEILKFWHSVEDFFQYGAGTCTVYQGKVVGTCISVFVSGIHHETGINTYDPIHRGKGLATAMASAYVQSVLEQGCVPHWTTEDFRHDSIAIAGKLGFEQSRAYPVYYMPIQELLNC</sequence>
<dbReference type="SUPFAM" id="SSF55729">
    <property type="entry name" value="Acyl-CoA N-acyltransferases (Nat)"/>
    <property type="match status" value="1"/>
</dbReference>
<dbReference type="PANTHER" id="PTHR31143">
    <property type="match status" value="1"/>
</dbReference>
<evidence type="ECO:0000313" key="2">
    <source>
        <dbReference type="EMBL" id="RAW16758.1"/>
    </source>
</evidence>
<accession>A0A329R1C0</accession>
<dbReference type="Gene3D" id="3.40.630.30">
    <property type="match status" value="1"/>
</dbReference>
<comment type="caution">
    <text evidence="2">The sequence shown here is derived from an EMBL/GenBank/DDBJ whole genome shotgun (WGS) entry which is preliminary data.</text>
</comment>
<protein>
    <recommendedName>
        <fullName evidence="1">N-acetyltransferase domain-containing protein</fullName>
    </recommendedName>
</protein>